<evidence type="ECO:0000313" key="3">
    <source>
        <dbReference type="Proteomes" id="UP000314294"/>
    </source>
</evidence>
<feature type="compositionally biased region" description="Polar residues" evidence="1">
    <location>
        <begin position="11"/>
        <end position="25"/>
    </location>
</feature>
<proteinExistence type="predicted"/>
<protein>
    <submittedName>
        <fullName evidence="2">Uncharacterized protein</fullName>
    </submittedName>
</protein>
<dbReference type="AlphaFoldDB" id="A0A4Z2JI16"/>
<evidence type="ECO:0000313" key="2">
    <source>
        <dbReference type="EMBL" id="TNN89617.1"/>
    </source>
</evidence>
<dbReference type="EMBL" id="SRLO01000001">
    <property type="protein sequence ID" value="TNN89617.1"/>
    <property type="molecule type" value="Genomic_DNA"/>
</dbReference>
<feature type="compositionally biased region" description="Low complexity" evidence="1">
    <location>
        <begin position="55"/>
        <end position="64"/>
    </location>
</feature>
<keyword evidence="3" id="KW-1185">Reference proteome</keyword>
<accession>A0A4Z2JI16</accession>
<organism evidence="2 3">
    <name type="scientific">Liparis tanakae</name>
    <name type="common">Tanaka's snailfish</name>
    <dbReference type="NCBI Taxonomy" id="230148"/>
    <lineage>
        <taxon>Eukaryota</taxon>
        <taxon>Metazoa</taxon>
        <taxon>Chordata</taxon>
        <taxon>Craniata</taxon>
        <taxon>Vertebrata</taxon>
        <taxon>Euteleostomi</taxon>
        <taxon>Actinopterygii</taxon>
        <taxon>Neopterygii</taxon>
        <taxon>Teleostei</taxon>
        <taxon>Neoteleostei</taxon>
        <taxon>Acanthomorphata</taxon>
        <taxon>Eupercaria</taxon>
        <taxon>Perciformes</taxon>
        <taxon>Cottioidei</taxon>
        <taxon>Cottales</taxon>
        <taxon>Liparidae</taxon>
        <taxon>Liparis</taxon>
    </lineage>
</organism>
<feature type="region of interest" description="Disordered" evidence="1">
    <location>
        <begin position="1"/>
        <end position="67"/>
    </location>
</feature>
<gene>
    <name evidence="2" type="ORF">EYF80_000220</name>
</gene>
<dbReference type="Proteomes" id="UP000314294">
    <property type="component" value="Unassembled WGS sequence"/>
</dbReference>
<sequence>MDPGDRGAPTRATQADATESFQLQRGSLEEFKRRSEPADGESESRAGAVGGGSHGASSSSSSGSPQTDQQCAILNKLIFNINILCYSGSSSINGRKAKSQVSSAPGLAVVVLDTPVVTPGLGEPECDINTGLPTSSIGNFRPPIRELMAEPKDEVDLSICGDGVSSTVSSTISW</sequence>
<evidence type="ECO:0000256" key="1">
    <source>
        <dbReference type="SAM" id="MobiDB-lite"/>
    </source>
</evidence>
<reference evidence="2 3" key="1">
    <citation type="submission" date="2019-03" db="EMBL/GenBank/DDBJ databases">
        <title>First draft genome of Liparis tanakae, snailfish: a comprehensive survey of snailfish specific genes.</title>
        <authorList>
            <person name="Kim W."/>
            <person name="Song I."/>
            <person name="Jeong J.-H."/>
            <person name="Kim D."/>
            <person name="Kim S."/>
            <person name="Ryu S."/>
            <person name="Song J.Y."/>
            <person name="Lee S.K."/>
        </authorList>
    </citation>
    <scope>NUCLEOTIDE SEQUENCE [LARGE SCALE GENOMIC DNA]</scope>
    <source>
        <tissue evidence="2">Muscle</tissue>
    </source>
</reference>
<feature type="compositionally biased region" description="Basic and acidic residues" evidence="1">
    <location>
        <begin position="27"/>
        <end position="37"/>
    </location>
</feature>
<name>A0A4Z2JI16_9TELE</name>
<comment type="caution">
    <text evidence="2">The sequence shown here is derived from an EMBL/GenBank/DDBJ whole genome shotgun (WGS) entry which is preliminary data.</text>
</comment>